<evidence type="ECO:0000256" key="2">
    <source>
        <dbReference type="ARBA" id="ARBA00009199"/>
    </source>
</evidence>
<dbReference type="InterPro" id="IPR036928">
    <property type="entry name" value="AS_sf"/>
</dbReference>
<dbReference type="AlphaFoldDB" id="A0AAV5QEZ0"/>
<feature type="binding site" evidence="6">
    <location>
        <begin position="226"/>
        <end position="229"/>
    </location>
    <ligand>
        <name>substrate</name>
    </ligand>
</feature>
<dbReference type="PANTHER" id="PTHR46072:SF11">
    <property type="entry name" value="AMIDASE-RELATED"/>
    <property type="match status" value="1"/>
</dbReference>
<proteinExistence type="inferred from homology"/>
<dbReference type="PROSITE" id="PS00571">
    <property type="entry name" value="AMIDASES"/>
    <property type="match status" value="1"/>
</dbReference>
<feature type="active site" description="Acyl-ester intermediate" evidence="5">
    <location>
        <position position="229"/>
    </location>
</feature>
<dbReference type="SUPFAM" id="SSF75304">
    <property type="entry name" value="Amidase signature (AS) enzymes"/>
    <property type="match status" value="1"/>
</dbReference>
<dbReference type="GO" id="GO:0004040">
    <property type="term" value="F:amidase activity"/>
    <property type="evidence" value="ECO:0007669"/>
    <property type="project" value="UniProtKB-EC"/>
</dbReference>
<reference evidence="8 9" key="1">
    <citation type="journal article" date="2023" name="Elife">
        <title>Identification of key yeast species and microbe-microbe interactions impacting larval growth of Drosophila in the wild.</title>
        <authorList>
            <person name="Mure A."/>
            <person name="Sugiura Y."/>
            <person name="Maeda R."/>
            <person name="Honda K."/>
            <person name="Sakurai N."/>
            <person name="Takahashi Y."/>
            <person name="Watada M."/>
            <person name="Katoh T."/>
            <person name="Gotoh A."/>
            <person name="Gotoh Y."/>
            <person name="Taniguchi I."/>
            <person name="Nakamura K."/>
            <person name="Hayashi T."/>
            <person name="Katayama T."/>
            <person name="Uemura T."/>
            <person name="Hattori Y."/>
        </authorList>
    </citation>
    <scope>NUCLEOTIDE SEQUENCE [LARGE SCALE GENOMIC DNA]</scope>
    <source>
        <strain evidence="8 9">SC-9</strain>
    </source>
</reference>
<gene>
    <name evidence="8" type="ORF">DASC09_006190</name>
</gene>
<dbReference type="EC" id="3.5.1.4" evidence="3"/>
<dbReference type="RefSeq" id="XP_064850294.1">
    <property type="nucleotide sequence ID" value="XM_064994222.1"/>
</dbReference>
<name>A0AAV5QEZ0_9ASCO</name>
<dbReference type="Gene3D" id="3.90.1300.10">
    <property type="entry name" value="Amidase signature (AS) domain"/>
    <property type="match status" value="1"/>
</dbReference>
<keyword evidence="9" id="KW-1185">Reference proteome</keyword>
<dbReference type="EMBL" id="BTFZ01000001">
    <property type="protein sequence ID" value="GMM33294.1"/>
    <property type="molecule type" value="Genomic_DNA"/>
</dbReference>
<dbReference type="GeneID" id="90071273"/>
<organism evidence="8 9">
    <name type="scientific">Saccharomycopsis crataegensis</name>
    <dbReference type="NCBI Taxonomy" id="43959"/>
    <lineage>
        <taxon>Eukaryota</taxon>
        <taxon>Fungi</taxon>
        <taxon>Dikarya</taxon>
        <taxon>Ascomycota</taxon>
        <taxon>Saccharomycotina</taxon>
        <taxon>Saccharomycetes</taxon>
        <taxon>Saccharomycopsidaceae</taxon>
        <taxon>Saccharomycopsis</taxon>
    </lineage>
</organism>
<keyword evidence="4" id="KW-0378">Hydrolase</keyword>
<evidence type="ECO:0000313" key="8">
    <source>
        <dbReference type="EMBL" id="GMM33294.1"/>
    </source>
</evidence>
<dbReference type="InterPro" id="IPR023631">
    <property type="entry name" value="Amidase_dom"/>
</dbReference>
<evidence type="ECO:0000256" key="5">
    <source>
        <dbReference type="PIRSR" id="PIRSR001221-1"/>
    </source>
</evidence>
<evidence type="ECO:0000256" key="1">
    <source>
        <dbReference type="ARBA" id="ARBA00001311"/>
    </source>
</evidence>
<evidence type="ECO:0000313" key="9">
    <source>
        <dbReference type="Proteomes" id="UP001360560"/>
    </source>
</evidence>
<protein>
    <recommendedName>
        <fullName evidence="3">amidase</fullName>
        <ecNumber evidence="3">3.5.1.4</ecNumber>
    </recommendedName>
</protein>
<accession>A0AAV5QEZ0</accession>
<dbReference type="PANTHER" id="PTHR46072">
    <property type="entry name" value="AMIDASE-RELATED-RELATED"/>
    <property type="match status" value="1"/>
</dbReference>
<feature type="domain" description="Amidase" evidence="7">
    <location>
        <begin position="72"/>
        <end position="535"/>
    </location>
</feature>
<feature type="binding site" evidence="6">
    <location>
        <position position="205"/>
    </location>
    <ligand>
        <name>substrate</name>
    </ligand>
</feature>
<dbReference type="Pfam" id="PF01425">
    <property type="entry name" value="Amidase"/>
    <property type="match status" value="1"/>
</dbReference>
<comment type="caution">
    <text evidence="8">The sequence shown here is derived from an EMBL/GenBank/DDBJ whole genome shotgun (WGS) entry which is preliminary data.</text>
</comment>
<dbReference type="PIRSF" id="PIRSF001221">
    <property type="entry name" value="Amidase_fungi"/>
    <property type="match status" value="1"/>
</dbReference>
<dbReference type="Proteomes" id="UP001360560">
    <property type="component" value="Unassembled WGS sequence"/>
</dbReference>
<evidence type="ECO:0000256" key="4">
    <source>
        <dbReference type="ARBA" id="ARBA00022801"/>
    </source>
</evidence>
<feature type="active site" description="Charge relay system" evidence="5">
    <location>
        <position position="128"/>
    </location>
</feature>
<feature type="binding site" evidence="6">
    <location>
        <position position="179"/>
    </location>
    <ligand>
        <name>substrate</name>
    </ligand>
</feature>
<feature type="active site" description="Charge relay system" evidence="5">
    <location>
        <position position="205"/>
    </location>
</feature>
<evidence type="ECO:0000256" key="6">
    <source>
        <dbReference type="PIRSR" id="PIRSR001221-2"/>
    </source>
</evidence>
<dbReference type="InterPro" id="IPR020556">
    <property type="entry name" value="Amidase_CS"/>
</dbReference>
<evidence type="ECO:0000256" key="3">
    <source>
        <dbReference type="ARBA" id="ARBA00012922"/>
    </source>
</evidence>
<comment type="catalytic activity">
    <reaction evidence="1">
        <text>a monocarboxylic acid amide + H2O = a monocarboxylate + NH4(+)</text>
        <dbReference type="Rhea" id="RHEA:12020"/>
        <dbReference type="ChEBI" id="CHEBI:15377"/>
        <dbReference type="ChEBI" id="CHEBI:28938"/>
        <dbReference type="ChEBI" id="CHEBI:35757"/>
        <dbReference type="ChEBI" id="CHEBI:83628"/>
        <dbReference type="EC" id="3.5.1.4"/>
    </reaction>
</comment>
<sequence>MTWQETAKNKRDSVMAAIPQEWILDTIPSATEVPNAILFIDSKLTEKERAITYSTILELQPQIQSGKLSALEVTKAFAHRSALLHQLTNCCAEIFFDKAFETATYQDEFFAQHGRTIGPLHGIPLSAKDQINLEGIDSAMGFVSLINNPIEKQDVSKLAIILQQMGAIFFIKTTTPPAMMAYTTTSNIYGETVNVYNRKVSCGGSSGGEGALIGGRGAPLGWGTDIGGSIRVPSSFAGIYGLRGSTNRLPYCKLTNSFADQPVLSSVVGPMASDLQDLKYVMELVIQAEPWKFDPKCPPIPWRDPEQQVPAGKLVFALQSWNKLVMPSPPVKRALAIVKEKLIDAGHDVIEWDPPISSMTATQVAVDVYGADGYKEVVDYTQASGEPIVPEILSLAGGATLPKGVGHIHEHWDHAKRRYEVQQAVDDYWFNETTKLTGTGRPVDGIICPVWDTPSFKTRDIGKFYGDYVAQFNTLDYSVVVVPVLCADKLEDTKPSRSEFVSDKDEELWEYYDAELVDGCPVGVQVVAPRWQEETAIGLAEVVDGCLRKSGS</sequence>
<evidence type="ECO:0000259" key="7">
    <source>
        <dbReference type="Pfam" id="PF01425"/>
    </source>
</evidence>
<comment type="similarity">
    <text evidence="2">Belongs to the amidase family.</text>
</comment>